<dbReference type="SUPFAM" id="SSF103473">
    <property type="entry name" value="MFS general substrate transporter"/>
    <property type="match status" value="1"/>
</dbReference>
<proteinExistence type="predicted"/>
<dbReference type="PANTHER" id="PTHR11360:SF284">
    <property type="entry name" value="EG:103B4.3 PROTEIN-RELATED"/>
    <property type="match status" value="1"/>
</dbReference>
<feature type="region of interest" description="Disordered" evidence="2">
    <location>
        <begin position="94"/>
        <end position="128"/>
    </location>
</feature>
<dbReference type="PANTHER" id="PTHR11360">
    <property type="entry name" value="MONOCARBOXYLATE TRANSPORTER"/>
    <property type="match status" value="1"/>
</dbReference>
<dbReference type="OrthoDB" id="10685616at2759"/>
<feature type="compositionally biased region" description="Polar residues" evidence="2">
    <location>
        <begin position="615"/>
        <end position="640"/>
    </location>
</feature>
<name>A0A2T7PLD0_POMCA</name>
<gene>
    <name evidence="4" type="ORF">C0Q70_05504</name>
</gene>
<feature type="coiled-coil region" evidence="1">
    <location>
        <begin position="312"/>
        <end position="374"/>
    </location>
</feature>
<feature type="compositionally biased region" description="Basic and acidic residues" evidence="2">
    <location>
        <begin position="726"/>
        <end position="736"/>
    </location>
</feature>
<reference evidence="4 5" key="1">
    <citation type="submission" date="2018-04" db="EMBL/GenBank/DDBJ databases">
        <title>The genome of golden apple snail Pomacea canaliculata provides insight into stress tolerance and invasive adaptation.</title>
        <authorList>
            <person name="Liu C."/>
            <person name="Liu B."/>
            <person name="Ren Y."/>
            <person name="Zhang Y."/>
            <person name="Wang H."/>
            <person name="Li S."/>
            <person name="Jiang F."/>
            <person name="Yin L."/>
            <person name="Zhang G."/>
            <person name="Qian W."/>
            <person name="Fan W."/>
        </authorList>
    </citation>
    <scope>NUCLEOTIDE SEQUENCE [LARGE SCALE GENOMIC DNA]</scope>
    <source>
        <strain evidence="4">SZHN2017</strain>
        <tissue evidence="4">Muscle</tissue>
    </source>
</reference>
<feature type="compositionally biased region" description="Low complexity" evidence="2">
    <location>
        <begin position="979"/>
        <end position="991"/>
    </location>
</feature>
<evidence type="ECO:0000313" key="5">
    <source>
        <dbReference type="Proteomes" id="UP000245119"/>
    </source>
</evidence>
<keyword evidence="3" id="KW-0812">Transmembrane</keyword>
<feature type="transmembrane region" description="Helical" evidence="3">
    <location>
        <begin position="899"/>
        <end position="916"/>
    </location>
</feature>
<accession>A0A2T7PLD0</accession>
<dbReference type="InterPro" id="IPR036259">
    <property type="entry name" value="MFS_trans_sf"/>
</dbReference>
<comment type="caution">
    <text evidence="4">The sequence shown here is derived from an EMBL/GenBank/DDBJ whole genome shotgun (WGS) entry which is preliminary data.</text>
</comment>
<dbReference type="AlphaFoldDB" id="A0A2T7PLD0"/>
<feature type="region of interest" description="Disordered" evidence="2">
    <location>
        <begin position="974"/>
        <end position="994"/>
    </location>
</feature>
<dbReference type="EMBL" id="PZQS01000003">
    <property type="protein sequence ID" value="PVD34236.1"/>
    <property type="molecule type" value="Genomic_DNA"/>
</dbReference>
<evidence type="ECO:0008006" key="6">
    <source>
        <dbReference type="Google" id="ProtNLM"/>
    </source>
</evidence>
<keyword evidence="3" id="KW-1133">Transmembrane helix</keyword>
<evidence type="ECO:0000256" key="3">
    <source>
        <dbReference type="SAM" id="Phobius"/>
    </source>
</evidence>
<feature type="transmembrane region" description="Helical" evidence="3">
    <location>
        <begin position="866"/>
        <end position="887"/>
    </location>
</feature>
<dbReference type="Proteomes" id="UP000245119">
    <property type="component" value="Linkage Group LG3"/>
</dbReference>
<evidence type="ECO:0000256" key="2">
    <source>
        <dbReference type="SAM" id="MobiDB-lite"/>
    </source>
</evidence>
<feature type="region of interest" description="Disordered" evidence="2">
    <location>
        <begin position="15"/>
        <end position="37"/>
    </location>
</feature>
<evidence type="ECO:0000256" key="1">
    <source>
        <dbReference type="SAM" id="Coils"/>
    </source>
</evidence>
<keyword evidence="3" id="KW-0472">Membrane</keyword>
<feature type="compositionally biased region" description="Basic and acidic residues" evidence="2">
    <location>
        <begin position="116"/>
        <end position="128"/>
    </location>
</feature>
<feature type="compositionally biased region" description="Basic and acidic residues" evidence="2">
    <location>
        <begin position="765"/>
        <end position="777"/>
    </location>
</feature>
<keyword evidence="1" id="KW-0175">Coiled coil</keyword>
<keyword evidence="5" id="KW-1185">Reference proteome</keyword>
<evidence type="ECO:0000313" key="4">
    <source>
        <dbReference type="EMBL" id="PVD34236.1"/>
    </source>
</evidence>
<feature type="region of interest" description="Disordered" evidence="2">
    <location>
        <begin position="726"/>
        <end position="777"/>
    </location>
</feature>
<feature type="transmembrane region" description="Helical" evidence="3">
    <location>
        <begin position="786"/>
        <end position="806"/>
    </location>
</feature>
<organism evidence="4 5">
    <name type="scientific">Pomacea canaliculata</name>
    <name type="common">Golden apple snail</name>
    <dbReference type="NCBI Taxonomy" id="400727"/>
    <lineage>
        <taxon>Eukaryota</taxon>
        <taxon>Metazoa</taxon>
        <taxon>Spiralia</taxon>
        <taxon>Lophotrochozoa</taxon>
        <taxon>Mollusca</taxon>
        <taxon>Gastropoda</taxon>
        <taxon>Caenogastropoda</taxon>
        <taxon>Architaenioglossa</taxon>
        <taxon>Ampullarioidea</taxon>
        <taxon>Ampullariidae</taxon>
        <taxon>Pomacea</taxon>
    </lineage>
</organism>
<sequence>MPTLRRSKSLNDKIARQKNRAGDIIRDPRSPEAEGRTRQCVDNFQALVHLRRQTEDKARQLELALSYASGSAIRHAPNLATPPTGGVEIPFYRTQYRNSGPPSSEGRGPGLYRRQRSADNRASKERIEGTPQVIQNMTESQRVLGIQNQVLLNKVEELEFQTAHLKKILSSHNISCTSLPAQTTSPRMPVTVVSSCPVTPLTAGRPPFGGALHAKGEHSVSGYSSLAESACNGGLERGRRASVSVVEEGRAEETEDECTGVRKLSAAESVATLESRISTLARSLSSGDSISINTLSKDTDLESLHEVLDRALQREQSREASLCARIEELEKTVSEVTTQKAVVLRKYWEVLDDNRDLRKSRENARRQLRALIHKQRDARFVESHSALLAVVEQLHGVDDDVLARLDHVITTSSLTTQARNSQEIDLTLQLSQVFDQLSNLTGLDHVELATKLGLDVQKTEKMKGSGESEDDRRRVVAETWLAAVAGDRSSTPLDELRSLLAEMDLDVRLFERTPVHGPERQALVNTLAYVTDHVTEARVLQSVLDELVVLDILATEDVSFVRQVLQVPARGLARMWHVAQYCGTGVVSTMALAFERSGLAHVAIDLQRTHELELQNSRLHSQNRPLTLETSFPTDTQTVDPGQDLQMRRSRPSARSFKSKPKVESLPAADPVNRDNVWSRQLPPSRLRGVARGPILIGKGEGFTWYSRDCPPYTVSATAAVCDSDVRSETEGDQNGKDWGPLLSESPQTVKDEGQLAPQSSGTVEKTHEATSREVTKGDGVPYDRGWAWMIVLGTFINITIVTGYLRSTGIIFVELLESFRGACIQDVTHLWHQIRSLQHKWCRTSHASSPGEVLVGAYFKRRRSLALAIGKCGGSVGSFAIPPLVVYLLQEYGLRGTLLVYGAICFHSLAAAFLLRPTSFYKKLHQRRGREAIGVKEAELDVTGSVEGDNTGLTKCVVNHIRDDRREVVQVNQRAGETSASSNTSSIVTSPETSFDGVTACKAEKKQQNWKN</sequence>
<feature type="compositionally biased region" description="Basic residues" evidence="2">
    <location>
        <begin position="648"/>
        <end position="660"/>
    </location>
</feature>
<dbReference type="InterPro" id="IPR050327">
    <property type="entry name" value="Proton-linked_MCT"/>
</dbReference>
<dbReference type="Gene3D" id="1.20.1250.20">
    <property type="entry name" value="MFS general substrate transporter like domains"/>
    <property type="match status" value="1"/>
</dbReference>
<feature type="region of interest" description="Disordered" evidence="2">
    <location>
        <begin position="615"/>
        <end position="670"/>
    </location>
</feature>
<protein>
    <recommendedName>
        <fullName evidence="6">Death domain-containing protein</fullName>
    </recommendedName>
</protein>